<dbReference type="HOGENOM" id="CLU_007876_0_0_10"/>
<dbReference type="eggNOG" id="COG3422">
    <property type="taxonomic scope" value="Bacteria"/>
</dbReference>
<evidence type="ECO:0000313" key="1">
    <source>
        <dbReference type="EMBL" id="AFC24081.1"/>
    </source>
</evidence>
<protein>
    <submittedName>
        <fullName evidence="1">Uncharacterized protein</fullName>
    </submittedName>
</protein>
<reference evidence="1 2" key="1">
    <citation type="journal article" date="2012" name="Stand. Genomic Sci.">
        <title>Complete genome sequencing and analysis of Saprospira grandis str. Lewin, a predatory marine bacterium.</title>
        <authorList>
            <person name="Saw J.H."/>
            <person name="Yuryev A."/>
            <person name="Kanbe M."/>
            <person name="Hou S."/>
            <person name="Young A.G."/>
            <person name="Aizawa S."/>
            <person name="Alam M."/>
        </authorList>
    </citation>
    <scope>NUCLEOTIDE SEQUENCE [LARGE SCALE GENOMIC DNA]</scope>
    <source>
        <strain evidence="1 2">Lewin</strain>
    </source>
</reference>
<dbReference type="KEGG" id="sgn:SGRA_1346"/>
<dbReference type="EMBL" id="CP002831">
    <property type="protein sequence ID" value="AFC24081.1"/>
    <property type="molecule type" value="Genomic_DNA"/>
</dbReference>
<dbReference type="STRING" id="984262.SGRA_1346"/>
<organism evidence="1 2">
    <name type="scientific">Saprospira grandis (strain Lewin)</name>
    <dbReference type="NCBI Taxonomy" id="984262"/>
    <lineage>
        <taxon>Bacteria</taxon>
        <taxon>Pseudomonadati</taxon>
        <taxon>Bacteroidota</taxon>
        <taxon>Saprospiria</taxon>
        <taxon>Saprospirales</taxon>
        <taxon>Saprospiraceae</taxon>
        <taxon>Saprospira</taxon>
    </lineage>
</organism>
<dbReference type="Proteomes" id="UP000007519">
    <property type="component" value="Chromosome"/>
</dbReference>
<dbReference type="eggNOG" id="COG1239">
    <property type="taxonomic scope" value="Bacteria"/>
</dbReference>
<evidence type="ECO:0000313" key="2">
    <source>
        <dbReference type="Proteomes" id="UP000007519"/>
    </source>
</evidence>
<keyword evidence="2" id="KW-1185">Reference proteome</keyword>
<dbReference type="AlphaFoldDB" id="H6L6D9"/>
<name>H6L6D9_SAPGL</name>
<dbReference type="Gene3D" id="2.30.29.80">
    <property type="match status" value="1"/>
</dbReference>
<gene>
    <name evidence="1" type="ordered locus">SGRA_1346</name>
</gene>
<proteinExistence type="predicted"/>
<accession>H6L6D9</accession>
<sequence length="1035" mass="121371">MDFFFLKEEGLQMVQELSGKVWTDYNTHDPGVTILEQLCYALADLGFRTDFSIQDLLNARGKGRRQALNNTFYDASEILPTNPVTIEDYRRLIIDRVNGVKNAWVEPVRDHLQGIKGLYRILLQVSDSARQPQRLQEIKREVYALFAAHRNLCEDLEAIEVLDVDKIIIYTDLDISSDVVAEEVLAEILFKLEEHLTPSIQYHTIDELLEEGYAIEEIFDGPVPVHGIIKKEDLRAMKREVYISKIIEIISDIEGVRRINYFRVEKDGFPVEGDVIRIAEKTYPVLDMDTIDARWKTDAYPIRFQRGSLNYDLDLNTASQLLYSLYARYKKGYQMKMLYNEKDYPSVLKEDDIKRYYSVQNTFPATYGLSPFGLPNSVRPTRERLGMIKQLRGYLSFFEQLMANYLAQLGNVKKFFSLDSDLDRSYFSQLPENMPEMQYILKGKDNEARLKKLEETVEEFDPFVERRNRLLDHLLARFGERFTTDFLLKVSQYVGYDMSEGEAKSPEHELVNAKLEFLRNYVDISRNRSRGFNYMALYNVIYEQELEWAELFEPLIKQYKEEAERDLIRQQYKQLRENYSLRQHQRDAFSMAINYRKPEDVAKEQTKKMLKDLDLPETLTEAIAETNLKFTKKMLELLETEVAGLERRVCLLLNLNQGGNESLVRIFNEDAHIEGVDNFHDLIQLESPMLPEGYIDLDVELERLEKIEKGEDPGPAPERLPETLDYRSKFIFRGQDLDELMQDLLANGIFSYNYLALLEERDGEEMYSVYYKGNPDLGCVKIREYSSILAAQVELEKLIKFFARINHQTEGMHVVEHILLRPQAQDRHAFRLVNDQDRPLLESYEFGAFEEQRNLSNQLDLLASKKDNFIIETLEDGESYQVVLQEYDRKIARCPEIFYTREGAEEQIDDIVAYVYSFKSGAIPLQSNIQFFLEERPNLDVRHDFYSLDMSIILPSWPSRFQNEDFQDLMHAVFSINAPAHININFYYLDINEMKAFEEKYFAWLEERNAVEAQQPELDNMAMEVVAYLQKLEKN</sequence>